<keyword evidence="1" id="KW-0812">Transmembrane</keyword>
<dbReference type="AlphaFoldDB" id="A0A369BT90"/>
<dbReference type="Proteomes" id="UP000252707">
    <property type="component" value="Unassembled WGS sequence"/>
</dbReference>
<dbReference type="Gene3D" id="6.10.140.1340">
    <property type="match status" value="1"/>
</dbReference>
<dbReference type="RefSeq" id="WP_114281072.1">
    <property type="nucleotide sequence ID" value="NZ_QPJY01000014.1"/>
</dbReference>
<comment type="caution">
    <text evidence="3">The sequence shown here is derived from an EMBL/GenBank/DDBJ whole genome shotgun (WGS) entry which is preliminary data.</text>
</comment>
<dbReference type="OrthoDB" id="9799383at2"/>
<dbReference type="Pfam" id="PF11127">
    <property type="entry name" value="YgaP-like_TM"/>
    <property type="match status" value="1"/>
</dbReference>
<accession>A0A369BT90</accession>
<proteinExistence type="predicted"/>
<dbReference type="EMBL" id="QPJY01000014">
    <property type="protein sequence ID" value="RCX24870.1"/>
    <property type="molecule type" value="Genomic_DNA"/>
</dbReference>
<sequence length="67" mass="7084">MNVDRIVHLVAGVMVLLGITLSLTVHPYWIALSAFVGINLTQSGLTNFCPLAAILKRAGVQEGSCCS</sequence>
<evidence type="ECO:0000313" key="3">
    <source>
        <dbReference type="EMBL" id="RCX24870.1"/>
    </source>
</evidence>
<evidence type="ECO:0000256" key="1">
    <source>
        <dbReference type="SAM" id="Phobius"/>
    </source>
</evidence>
<dbReference type="InterPro" id="IPR021309">
    <property type="entry name" value="YgaP-like_TM"/>
</dbReference>
<keyword evidence="1" id="KW-1133">Transmembrane helix</keyword>
<feature type="domain" description="Inner membrane protein YgaP-like transmembrane" evidence="2">
    <location>
        <begin position="2"/>
        <end position="57"/>
    </location>
</feature>
<evidence type="ECO:0000313" key="4">
    <source>
        <dbReference type="Proteomes" id="UP000252707"/>
    </source>
</evidence>
<name>A0A369BT90_9GAMM</name>
<evidence type="ECO:0000259" key="2">
    <source>
        <dbReference type="Pfam" id="PF11127"/>
    </source>
</evidence>
<reference evidence="3 4" key="1">
    <citation type="submission" date="2018-07" db="EMBL/GenBank/DDBJ databases">
        <title>Genomic Encyclopedia of Type Strains, Phase IV (KMG-IV): sequencing the most valuable type-strain genomes for metagenomic binning, comparative biology and taxonomic classification.</title>
        <authorList>
            <person name="Goeker M."/>
        </authorList>
    </citation>
    <scope>NUCLEOTIDE SEQUENCE [LARGE SCALE GENOMIC DNA]</scope>
    <source>
        <strain evidence="3 4">DSM 26407</strain>
    </source>
</reference>
<organism evidence="3 4">
    <name type="scientific">Thioalbus denitrificans</name>
    <dbReference type="NCBI Taxonomy" id="547122"/>
    <lineage>
        <taxon>Bacteria</taxon>
        <taxon>Pseudomonadati</taxon>
        <taxon>Pseudomonadota</taxon>
        <taxon>Gammaproteobacteria</taxon>
        <taxon>Chromatiales</taxon>
        <taxon>Ectothiorhodospiraceae</taxon>
        <taxon>Thioalbus</taxon>
    </lineage>
</organism>
<gene>
    <name evidence="3" type="ORF">DFQ59_11426</name>
</gene>
<protein>
    <submittedName>
        <fullName evidence="3">DUF2892 family protein</fullName>
    </submittedName>
</protein>
<keyword evidence="1" id="KW-0472">Membrane</keyword>
<keyword evidence="4" id="KW-1185">Reference proteome</keyword>
<feature type="transmembrane region" description="Helical" evidence="1">
    <location>
        <begin position="6"/>
        <end position="25"/>
    </location>
</feature>